<protein>
    <submittedName>
        <fullName evidence="2">Uncharacterized protein</fullName>
    </submittedName>
</protein>
<evidence type="ECO:0000256" key="1">
    <source>
        <dbReference type="SAM" id="MobiDB-lite"/>
    </source>
</evidence>
<name>S3CXV7_GLAL2</name>
<dbReference type="OMA" id="ETIHYTL"/>
<sequence>MAPPDLVLHPRGGRSQSISSDKVSLTGYGGLMSPPIMITPDPAFIAASAASQIVTNDHDSQAESWLDQHGIEPSGETALVAQPALRLVNRFLDQLLYNFLAISKSTSLTSLRPAVSEVLKPKLAKGAIDGADQELHEYLGGGDDETIMAYHNGLEANGDWDLELIWKRTRLRCMVYSSLGDMEEEDEDFYTEQEHLEIPGGSNSQQSNVSGVVSPAVAIFLTSILEYIGEQVLIVAGQAAYARLKLKYEKEAKDGSITPADIADRVVVEDSDMERVALDRTLGRLWRGWKKRVRSPTNSVSLSRSFSRDSLRSQEASQAASVAPDESTGESDRRPSLIDSVLADFEFATGVPLPMNENDVREIEIPGLASQSDDSDVESSSSEEEVSRPRPSSMVIFGKTPLSFSITSLPTPTSEESKLLSLPTLRKRANSLPTPGPAPYNPSKRQKKSDDNLAETVSGESDEKVDQTQDVQDEKLNEATVSDKKDSETETSQGKIAGVIAGVATISAIAGAALAALAKGEAPQTEVDTKSEIDSDEEFVEEAEEEVQIMTSSRISIGGRISPDEVNKALSRHSSSRSQSVQSVKVIDVSRPTSALPTPELQTHRISSPILRSADASPLSRNGPPALYSRHSAGESISEEIDPYDSDREVMSAIPAELAAAMQGVDVDPSPTSQHFTSNEPSRETTPKPAAFVLAAAPPARHPQHTAKARSPVVEYQQPPAGRMHATSNPRANENGASPLTPLREMTEGAPDSSEETNSIRPSYNSRDPAEHIKGHSPSTSVSTQRAGPLRSINTNIPRESPTRSTRDETPRKISIQRSNGSGSDTASQKYYLQRASEDGSSAGDKSQSFEQLIRSDQTIQYTLTPETMRNIEALDSPNGSHSIKANTYDVPRPSTGRSRSTSASRLNGLRSNPTANSTPNPTLQARSVAGGSKLRSNVPQARDARVDRDSIGDFAEFIRSTGPANSYEQVPPRTAQTHRGTNGTARNFSGSVPRTANQPNLPRRAESSAGRKKLQARDAVVPRGDSISDLIDFVRSGPQVETNGGHRISRTVAPFRTTMDSDQMVGAVGGKAIDASFQDARYSVASNSVQSSVNSASGLLKHAAVNKPMQSQRNDFDEEDRMPKRKTRRVRDPYAIDLSDEDEDFMPAPRAKPIQEESLADFLRNVPPPPEPTTTSVFDSVPKPHAKGIKKKSSSPSLMSRFGRRDSAPAVQKPKTSSGPESRNGSRNGASTHAPITAKYHAPAPSAPQDRSYNSTQADAARSRVPRKTYQPRDAVLSSANRTNDLADFLMRSEPPSSSQTQPQTFVPTIQKEEGSAFQRMFGRKKAH</sequence>
<feature type="compositionally biased region" description="Polar residues" evidence="1">
    <location>
        <begin position="670"/>
        <end position="680"/>
    </location>
</feature>
<feature type="region of interest" description="Disordered" evidence="1">
    <location>
        <begin position="1108"/>
        <end position="1150"/>
    </location>
</feature>
<dbReference type="Proteomes" id="UP000016922">
    <property type="component" value="Unassembled WGS sequence"/>
</dbReference>
<feature type="compositionally biased region" description="Polar residues" evidence="1">
    <location>
        <begin position="1250"/>
        <end position="1259"/>
    </location>
</feature>
<dbReference type="KEGG" id="glz:GLAREA_03402"/>
<feature type="compositionally biased region" description="Polar residues" evidence="1">
    <location>
        <begin position="816"/>
        <end position="831"/>
    </location>
</feature>
<feature type="compositionally biased region" description="Low complexity" evidence="1">
    <location>
        <begin position="892"/>
        <end position="906"/>
    </location>
</feature>
<feature type="region of interest" description="Disordered" evidence="1">
    <location>
        <begin position="367"/>
        <end position="396"/>
    </location>
</feature>
<feature type="compositionally biased region" description="Low complexity" evidence="1">
    <location>
        <begin position="687"/>
        <end position="699"/>
    </location>
</feature>
<feature type="region of interest" description="Disordered" evidence="1">
    <location>
        <begin position="1"/>
        <end position="21"/>
    </location>
</feature>
<feature type="region of interest" description="Disordered" evidence="1">
    <location>
        <begin position="520"/>
        <end position="542"/>
    </location>
</feature>
<proteinExistence type="predicted"/>
<dbReference type="EMBL" id="KE145363">
    <property type="protein sequence ID" value="EPE30435.1"/>
    <property type="molecule type" value="Genomic_DNA"/>
</dbReference>
<dbReference type="InterPro" id="IPR009072">
    <property type="entry name" value="Histone-fold"/>
</dbReference>
<dbReference type="RefSeq" id="XP_008081846.1">
    <property type="nucleotide sequence ID" value="XM_008083655.1"/>
</dbReference>
<feature type="compositionally biased region" description="Polar residues" evidence="1">
    <location>
        <begin position="777"/>
        <end position="798"/>
    </location>
</feature>
<feature type="region of interest" description="Disordered" evidence="1">
    <location>
        <begin position="873"/>
        <end position="948"/>
    </location>
</feature>
<feature type="compositionally biased region" description="Polar residues" evidence="1">
    <location>
        <begin position="726"/>
        <end position="738"/>
    </location>
</feature>
<gene>
    <name evidence="2" type="ORF">GLAREA_03402</name>
</gene>
<feature type="compositionally biased region" description="Basic residues" evidence="1">
    <location>
        <begin position="1185"/>
        <end position="1194"/>
    </location>
</feature>
<feature type="compositionally biased region" description="Polar residues" evidence="1">
    <location>
        <begin position="963"/>
        <end position="1001"/>
    </location>
</feature>
<keyword evidence="3" id="KW-1185">Reference proteome</keyword>
<dbReference type="eggNOG" id="ENOG502QRX2">
    <property type="taxonomic scope" value="Eukaryota"/>
</dbReference>
<dbReference type="HOGENOM" id="CLU_002983_1_0_1"/>
<feature type="compositionally biased region" description="Polar residues" evidence="1">
    <location>
        <begin position="1215"/>
        <end position="1232"/>
    </location>
</feature>
<dbReference type="Gene3D" id="1.10.20.10">
    <property type="entry name" value="Histone, subunit A"/>
    <property type="match status" value="1"/>
</dbReference>
<evidence type="ECO:0000313" key="2">
    <source>
        <dbReference type="EMBL" id="EPE30435.1"/>
    </source>
</evidence>
<dbReference type="GO" id="GO:0046982">
    <property type="term" value="F:protein heterodimerization activity"/>
    <property type="evidence" value="ECO:0007669"/>
    <property type="project" value="InterPro"/>
</dbReference>
<accession>S3CXV7</accession>
<feature type="compositionally biased region" description="Basic and acidic residues" evidence="1">
    <location>
        <begin position="801"/>
        <end position="812"/>
    </location>
</feature>
<feature type="region of interest" description="Disordered" evidence="1">
    <location>
        <begin position="663"/>
        <end position="849"/>
    </location>
</feature>
<feature type="region of interest" description="Disordered" evidence="1">
    <location>
        <begin position="567"/>
        <end position="645"/>
    </location>
</feature>
<feature type="compositionally biased region" description="Polar residues" evidence="1">
    <location>
        <begin position="591"/>
        <end position="606"/>
    </location>
</feature>
<feature type="region of interest" description="Disordered" evidence="1">
    <location>
        <begin position="1163"/>
        <end position="1283"/>
    </location>
</feature>
<dbReference type="OrthoDB" id="5382203at2759"/>
<feature type="compositionally biased region" description="Basic and acidic residues" evidence="1">
    <location>
        <begin position="461"/>
        <end position="488"/>
    </location>
</feature>
<feature type="compositionally biased region" description="Acidic residues" evidence="1">
    <location>
        <begin position="373"/>
        <end position="384"/>
    </location>
</feature>
<feature type="region of interest" description="Disordered" evidence="1">
    <location>
        <begin position="961"/>
        <end position="1021"/>
    </location>
</feature>
<feature type="region of interest" description="Disordered" evidence="1">
    <location>
        <begin position="426"/>
        <end position="496"/>
    </location>
</feature>
<feature type="compositionally biased region" description="Polar residues" evidence="1">
    <location>
        <begin position="756"/>
        <end position="766"/>
    </location>
</feature>
<evidence type="ECO:0000313" key="3">
    <source>
        <dbReference type="Proteomes" id="UP000016922"/>
    </source>
</evidence>
<reference evidence="2 3" key="1">
    <citation type="journal article" date="2013" name="BMC Genomics">
        <title>Genomics-driven discovery of the pneumocandin biosynthetic gene cluster in the fungus Glarea lozoyensis.</title>
        <authorList>
            <person name="Chen L."/>
            <person name="Yue Q."/>
            <person name="Zhang X."/>
            <person name="Xiang M."/>
            <person name="Wang C."/>
            <person name="Li S."/>
            <person name="Che Y."/>
            <person name="Ortiz-Lopez F.J."/>
            <person name="Bills G.F."/>
            <person name="Liu X."/>
            <person name="An Z."/>
        </authorList>
    </citation>
    <scope>NUCLEOTIDE SEQUENCE [LARGE SCALE GENOMIC DNA]</scope>
    <source>
        <strain evidence="3">ATCC 20868 / MF5171</strain>
    </source>
</reference>
<feature type="region of interest" description="Disordered" evidence="1">
    <location>
        <begin position="300"/>
        <end position="335"/>
    </location>
</feature>
<feature type="compositionally biased region" description="Polar residues" evidence="1">
    <location>
        <begin position="910"/>
        <end position="926"/>
    </location>
</feature>
<dbReference type="GeneID" id="19462457"/>
<organism evidence="2 3">
    <name type="scientific">Glarea lozoyensis (strain ATCC 20868 / MF5171)</name>
    <dbReference type="NCBI Taxonomy" id="1116229"/>
    <lineage>
        <taxon>Eukaryota</taxon>
        <taxon>Fungi</taxon>
        <taxon>Dikarya</taxon>
        <taxon>Ascomycota</taxon>
        <taxon>Pezizomycotina</taxon>
        <taxon>Leotiomycetes</taxon>
        <taxon>Helotiales</taxon>
        <taxon>Helotiaceae</taxon>
        <taxon>Glarea</taxon>
    </lineage>
</organism>